<accession>A0A2J6S8X4</accession>
<organism evidence="2 3">
    <name type="scientific">Hyaloscypha variabilis (strain UAMH 11265 / GT02V1 / F)</name>
    <name type="common">Meliniomyces variabilis</name>
    <dbReference type="NCBI Taxonomy" id="1149755"/>
    <lineage>
        <taxon>Eukaryota</taxon>
        <taxon>Fungi</taxon>
        <taxon>Dikarya</taxon>
        <taxon>Ascomycota</taxon>
        <taxon>Pezizomycotina</taxon>
        <taxon>Leotiomycetes</taxon>
        <taxon>Helotiales</taxon>
        <taxon>Hyaloscyphaceae</taxon>
        <taxon>Hyaloscypha</taxon>
        <taxon>Hyaloscypha variabilis</taxon>
    </lineage>
</organism>
<dbReference type="InterPro" id="IPR010730">
    <property type="entry name" value="HET"/>
</dbReference>
<dbReference type="OrthoDB" id="5428863at2759"/>
<dbReference type="STRING" id="1149755.A0A2J6S8X4"/>
<protein>
    <submittedName>
        <fullName evidence="2">HET-domain-containing protein</fullName>
    </submittedName>
</protein>
<feature type="domain" description="Heterokaryon incompatibility" evidence="1">
    <location>
        <begin position="124"/>
        <end position="273"/>
    </location>
</feature>
<dbReference type="Proteomes" id="UP000235786">
    <property type="component" value="Unassembled WGS sequence"/>
</dbReference>
<dbReference type="AlphaFoldDB" id="A0A2J6S8X4"/>
<dbReference type="EMBL" id="KZ613938">
    <property type="protein sequence ID" value="PMD47217.1"/>
    <property type="molecule type" value="Genomic_DNA"/>
</dbReference>
<dbReference type="PANTHER" id="PTHR33112">
    <property type="entry name" value="DOMAIN PROTEIN, PUTATIVE-RELATED"/>
    <property type="match status" value="1"/>
</dbReference>
<evidence type="ECO:0000313" key="3">
    <source>
        <dbReference type="Proteomes" id="UP000235786"/>
    </source>
</evidence>
<gene>
    <name evidence="2" type="ORF">L207DRAFT_478200</name>
</gene>
<proteinExistence type="predicted"/>
<dbReference type="PANTHER" id="PTHR33112:SF12">
    <property type="entry name" value="HETEROKARYON INCOMPATIBILITY DOMAIN-CONTAINING PROTEIN"/>
    <property type="match status" value="1"/>
</dbReference>
<sequence>MLKISLRYLFGQRSPTANNDSSKETISISSRGDGSIDFRARWPSQPLELASSNRHPNFIGRGRIIDSEWISDGLLQQWVSMCDATHGTTCQNAAFSQIFAFNCPNILIDTWHMSLKPGTPGDRYVALSYVWGRTTNLRTVKANAKMLQEIGSLQRPDILSTIPRTVRDAIALIAALDMRYLWVDALCIIQDDDEVAFDQINKMAMIYAKASLTIIATGGEDANWGLRGMRGISGPRNTLQKVIKLSNGSQIIQRKYIDLRNSTWNSRGWTFQENIFSARRIIFGNEKVEWECLCDTWYEDTLEAKKDPVLQIWTYDGSRYRRKKAALFLLSWPDLYQYQELARDYSRTNLTYPEDVYDAFVGITIPLARAFKGGFNYGLPEMFFDIALLWQPDGNMKRRAASKPGKEANRLPSWSWMGWHGEIHAWSWHQGTDYIKSSPTGSCCAPWHRTTQLVEWHIMEWPNNKRLISNNWNRHRDLCVTDGSEMPPGWTRHLYIHDDGYSDSFPEYQVPRYFFTIQSAPGVNFWYPIPIGELESEPFIRQPSPLLTCHAQRTWLCLGENFKQNRYPCFFLRSTIGIWAGMIRLHSNDDLQFEPGASEIPMKQLRCELVAISRGYCHNKAPMPHELDEWNSEERPKYSELYEWYNVLWIAWENGIAYRKGLGRVQREIWEAQPVEWIDLILG</sequence>
<keyword evidence="3" id="KW-1185">Reference proteome</keyword>
<evidence type="ECO:0000313" key="2">
    <source>
        <dbReference type="EMBL" id="PMD47217.1"/>
    </source>
</evidence>
<name>A0A2J6S8X4_HYAVF</name>
<evidence type="ECO:0000259" key="1">
    <source>
        <dbReference type="Pfam" id="PF06985"/>
    </source>
</evidence>
<dbReference type="Pfam" id="PF06985">
    <property type="entry name" value="HET"/>
    <property type="match status" value="1"/>
</dbReference>
<reference evidence="2 3" key="1">
    <citation type="submission" date="2016-04" db="EMBL/GenBank/DDBJ databases">
        <title>A degradative enzymes factory behind the ericoid mycorrhizal symbiosis.</title>
        <authorList>
            <consortium name="DOE Joint Genome Institute"/>
            <person name="Martino E."/>
            <person name="Morin E."/>
            <person name="Grelet G."/>
            <person name="Kuo A."/>
            <person name="Kohler A."/>
            <person name="Daghino S."/>
            <person name="Barry K."/>
            <person name="Choi C."/>
            <person name="Cichocki N."/>
            <person name="Clum A."/>
            <person name="Copeland A."/>
            <person name="Hainaut M."/>
            <person name="Haridas S."/>
            <person name="Labutti K."/>
            <person name="Lindquist E."/>
            <person name="Lipzen A."/>
            <person name="Khouja H.-R."/>
            <person name="Murat C."/>
            <person name="Ohm R."/>
            <person name="Olson A."/>
            <person name="Spatafora J."/>
            <person name="Veneault-Fourrey C."/>
            <person name="Henrissat B."/>
            <person name="Grigoriev I."/>
            <person name="Martin F."/>
            <person name="Perotto S."/>
        </authorList>
    </citation>
    <scope>NUCLEOTIDE SEQUENCE [LARGE SCALE GENOMIC DNA]</scope>
    <source>
        <strain evidence="2 3">F</strain>
    </source>
</reference>